<keyword evidence="1" id="KW-0175">Coiled coil</keyword>
<dbReference type="Pfam" id="PF25547">
    <property type="entry name" value="WXG100_2"/>
    <property type="match status" value="1"/>
</dbReference>
<dbReference type="InterPro" id="IPR029058">
    <property type="entry name" value="AB_hydrolase_fold"/>
</dbReference>
<dbReference type="Proteomes" id="UP000002247">
    <property type="component" value="Chromosome"/>
</dbReference>
<dbReference type="KEGG" id="srt:Srot_2392"/>
<dbReference type="InterPro" id="IPR057746">
    <property type="entry name" value="CpnT-like_N"/>
</dbReference>
<dbReference type="AlphaFoldDB" id="D6ZAV0"/>
<protein>
    <recommendedName>
        <fullName evidence="7">RelA/SpoT domain-containing protein</fullName>
    </recommendedName>
</protein>
<name>D6ZAV0_SEGRD</name>
<evidence type="ECO:0000313" key="6">
    <source>
        <dbReference type="Proteomes" id="UP000002247"/>
    </source>
</evidence>
<dbReference type="HOGENOM" id="CLU_271359_0_0_11"/>
<evidence type="ECO:0000313" key="5">
    <source>
        <dbReference type="EMBL" id="ADG98836.1"/>
    </source>
</evidence>
<feature type="region of interest" description="Disordered" evidence="2">
    <location>
        <begin position="302"/>
        <end position="503"/>
    </location>
</feature>
<dbReference type="OrthoDB" id="5969911at2"/>
<dbReference type="ESTHER" id="segrd-d6zav0">
    <property type="family name" value="Duf_1023"/>
</dbReference>
<feature type="domain" description="DUF1023" evidence="3">
    <location>
        <begin position="701"/>
        <end position="893"/>
    </location>
</feature>
<dbReference type="STRING" id="640132.Srot_2392"/>
<feature type="domain" description="Outer membrane channel protein CpnT-like N-terminal" evidence="4">
    <location>
        <begin position="12"/>
        <end position="136"/>
    </location>
</feature>
<dbReference type="Pfam" id="PF06259">
    <property type="entry name" value="Abhydrolase_8"/>
    <property type="match status" value="1"/>
</dbReference>
<evidence type="ECO:0000256" key="2">
    <source>
        <dbReference type="SAM" id="MobiDB-lite"/>
    </source>
</evidence>
<accession>D6ZAV0</accession>
<evidence type="ECO:0000256" key="1">
    <source>
        <dbReference type="SAM" id="Coils"/>
    </source>
</evidence>
<feature type="compositionally biased region" description="Polar residues" evidence="2">
    <location>
        <begin position="429"/>
        <end position="459"/>
    </location>
</feature>
<feature type="region of interest" description="Disordered" evidence="2">
    <location>
        <begin position="965"/>
        <end position="995"/>
    </location>
</feature>
<evidence type="ECO:0000259" key="3">
    <source>
        <dbReference type="Pfam" id="PF06259"/>
    </source>
</evidence>
<feature type="compositionally biased region" description="Basic and acidic residues" evidence="2">
    <location>
        <begin position="332"/>
        <end position="345"/>
    </location>
</feature>
<dbReference type="RefSeq" id="WP_013139286.1">
    <property type="nucleotide sequence ID" value="NC_014168.1"/>
</dbReference>
<reference evidence="5 6" key="1">
    <citation type="journal article" date="2010" name="Stand. Genomic Sci.">
        <title>Complete genome sequence of Segniliparus rotundus type strain (CDC 1076).</title>
        <authorList>
            <person name="Sikorski J."/>
            <person name="Lapidus A."/>
            <person name="Copeland A."/>
            <person name="Misra M."/>
            <person name="Glavina Del Rio T."/>
            <person name="Nolan M."/>
            <person name="Lucas S."/>
            <person name="Chen F."/>
            <person name="Tice H."/>
            <person name="Cheng J.F."/>
            <person name="Jando M."/>
            <person name="Schneider S."/>
            <person name="Bruce D."/>
            <person name="Goodwin L."/>
            <person name="Pitluck S."/>
            <person name="Liolios K."/>
            <person name="Mikhailova N."/>
            <person name="Pati A."/>
            <person name="Ivanova N."/>
            <person name="Mavromatis K."/>
            <person name="Chen A."/>
            <person name="Palaniappan K."/>
            <person name="Chertkov O."/>
            <person name="Land M."/>
            <person name="Hauser L."/>
            <person name="Chang Y.J."/>
            <person name="Jeffries C.D."/>
            <person name="Brettin T."/>
            <person name="Detter J.C."/>
            <person name="Han C."/>
            <person name="Rohde M."/>
            <person name="Goker M."/>
            <person name="Bristow J."/>
            <person name="Eisen J.A."/>
            <person name="Markowitz V."/>
            <person name="Hugenholtz P."/>
            <person name="Kyrpides N.C."/>
            <person name="Klenk H.P."/>
        </authorList>
    </citation>
    <scope>NUCLEOTIDE SEQUENCE [LARGE SCALE GENOMIC DNA]</scope>
    <source>
        <strain evidence="6">ATCC BAA-972 / CDC 1076 / CIP 108378 / DSM 44985 / JCM 13578</strain>
    </source>
</reference>
<evidence type="ECO:0008006" key="7">
    <source>
        <dbReference type="Google" id="ProtNLM"/>
    </source>
</evidence>
<proteinExistence type="predicted"/>
<gene>
    <name evidence="5" type="ordered locus">Srot_2392</name>
</gene>
<sequence>MAGGRQIPGWVQWVLTFLGGAPWPEADEEAARRVAGYHSQDQEAAEAFVQELERELDALADAISGKAHDAIAESLRNLIDAARQQGDFQGKLAAATGDFATNVEYTKEMIIGSLIALAVQLGAELALEWCSLGTSSIAAAGSIAITRAAIMGFFRELVTKAGMKALGKLMLQGLKIGFKEGMIAGGIGAGLDLGIQLQQTAEGHRHGVDLGQAGKTFAGGFAGGSVGGLAGRGAGHGIAAALGEHAGTTSGKIAAGAISGLAGGVAGAGAGAAAQGGDLSDMHTWASGVGLGAGMGAAAGFRGRPHIDTPGSGGIEGSPPKPLGEAAVNGKQLEHDGASHAEPKPELAATTGGHEPATGQQEHGHQPAATPTRDAQSQHEQRAVPVTEARQTAPEAKPAPEQQRAAPSSEPSRSGPPSVERQPAGRDQPGSNTSGVESPTAASSQRTPEQPAASLSSTAGDKPHTGAAAGMREFPPVKATEPVVAKPGEQLRATAGQSEARLAVEHGAGEAKAFAGRESGLPEAAVSKLSEAHIVDAARPAGLAGHVGEGLLDPAPSTAADTVVGERGGDLPPREHATETALRLQDVLEGGEPLFSGDEHTPADRQALRDMWDYASPQERVELFKQHPMFGEHAELPVREADYHARQAAESLRDELRAKQEGEGLTRDERNRLHTLDDILESVKQRPKQPPRFLLGFEHDGRSITSIGDPDKATHTLVFAPGTFTGHEKLNPRLEPRGLKNWFGLGERAERPGYMEVSRRMWHSIADELDHGNISVIDYQNYHAPQSLVPGAARSRYAREGAQALRDHCDRLQRTNEVEGNKLMVAGHSYGTVLVGEAAKGGHGLNADGVLNLGSPGLRVSDVTGVKLKGQSLTFDDGRAHTMTRPDDPIRVVDLARKLHLDRFGIGHGLMPHHDEFGGTVHSTGFDPTGPKHRDPHSAYFDERGVEMKNIGKIAARLDHLPEPLSEQGAHSAPDTEPPHPSPDESYEASDTAREAARSIYERAAMAEPAISKSVVEAVSSVDGHMERFDSRLKTEHSLARKLDGELEFVDPSDHEKIAKVQAGIKDSVRYTAVVPDEGYWSSGYAVATALSDRGYALQKSPPGWARDGYKGRNMTFKGPDDVEFEVQVHTRASLDAAEQAHRLYEVERLPSTPLEEKRRLRQIMRAIFDQVPVPPGTPWKD</sequence>
<organism evidence="5 6">
    <name type="scientific">Segniliparus rotundus (strain ATCC BAA-972 / CDC 1076 / CIP 108378 / DSM 44985 / JCM 13578)</name>
    <dbReference type="NCBI Taxonomy" id="640132"/>
    <lineage>
        <taxon>Bacteria</taxon>
        <taxon>Bacillati</taxon>
        <taxon>Actinomycetota</taxon>
        <taxon>Actinomycetes</taxon>
        <taxon>Mycobacteriales</taxon>
        <taxon>Segniliparaceae</taxon>
        <taxon>Segniliparus</taxon>
    </lineage>
</organism>
<keyword evidence="6" id="KW-1185">Reference proteome</keyword>
<evidence type="ECO:0000259" key="4">
    <source>
        <dbReference type="Pfam" id="PF25547"/>
    </source>
</evidence>
<dbReference type="EMBL" id="CP001958">
    <property type="protein sequence ID" value="ADG98836.1"/>
    <property type="molecule type" value="Genomic_DNA"/>
</dbReference>
<dbReference type="eggNOG" id="COG3266">
    <property type="taxonomic scope" value="Bacteria"/>
</dbReference>
<feature type="compositionally biased region" description="Low complexity" evidence="2">
    <location>
        <begin position="407"/>
        <end position="418"/>
    </location>
</feature>
<dbReference type="SUPFAM" id="SSF53474">
    <property type="entry name" value="alpha/beta-Hydrolases"/>
    <property type="match status" value="1"/>
</dbReference>
<dbReference type="InterPro" id="IPR010427">
    <property type="entry name" value="DUF1023"/>
</dbReference>
<feature type="coiled-coil region" evidence="1">
    <location>
        <begin position="42"/>
        <end position="69"/>
    </location>
</feature>